<evidence type="ECO:0000313" key="1">
    <source>
        <dbReference type="EMBL" id="KAF2639398.1"/>
    </source>
</evidence>
<evidence type="ECO:0000313" key="2">
    <source>
        <dbReference type="Proteomes" id="UP000799753"/>
    </source>
</evidence>
<protein>
    <submittedName>
        <fullName evidence="1">Uncharacterized protein</fullName>
    </submittedName>
</protein>
<keyword evidence="2" id="KW-1185">Reference proteome</keyword>
<dbReference type="Proteomes" id="UP000799753">
    <property type="component" value="Unassembled WGS sequence"/>
</dbReference>
<gene>
    <name evidence="1" type="ORF">P280DRAFT_470766</name>
</gene>
<dbReference type="EMBL" id="MU006787">
    <property type="protein sequence ID" value="KAF2639398.1"/>
    <property type="molecule type" value="Genomic_DNA"/>
</dbReference>
<organism evidence="1 2">
    <name type="scientific">Massarina eburnea CBS 473.64</name>
    <dbReference type="NCBI Taxonomy" id="1395130"/>
    <lineage>
        <taxon>Eukaryota</taxon>
        <taxon>Fungi</taxon>
        <taxon>Dikarya</taxon>
        <taxon>Ascomycota</taxon>
        <taxon>Pezizomycotina</taxon>
        <taxon>Dothideomycetes</taxon>
        <taxon>Pleosporomycetidae</taxon>
        <taxon>Pleosporales</taxon>
        <taxon>Massarineae</taxon>
        <taxon>Massarinaceae</taxon>
        <taxon>Massarina</taxon>
    </lineage>
</organism>
<proteinExistence type="predicted"/>
<sequence length="61" mass="7221">MWASLSRQGKLLFLCVWMGLLLWVLEAFTVVDGKVLDLLFALIVGYYWYPFDDLDLSEWFL</sequence>
<accession>A0A6A6RYW7</accession>
<name>A0A6A6RYW7_9PLEO</name>
<reference evidence="1" key="1">
    <citation type="journal article" date="2020" name="Stud. Mycol.">
        <title>101 Dothideomycetes genomes: a test case for predicting lifestyles and emergence of pathogens.</title>
        <authorList>
            <person name="Haridas S."/>
            <person name="Albert R."/>
            <person name="Binder M."/>
            <person name="Bloem J."/>
            <person name="Labutti K."/>
            <person name="Salamov A."/>
            <person name="Andreopoulos B."/>
            <person name="Baker S."/>
            <person name="Barry K."/>
            <person name="Bills G."/>
            <person name="Bluhm B."/>
            <person name="Cannon C."/>
            <person name="Castanera R."/>
            <person name="Culley D."/>
            <person name="Daum C."/>
            <person name="Ezra D."/>
            <person name="Gonzalez J."/>
            <person name="Henrissat B."/>
            <person name="Kuo A."/>
            <person name="Liang C."/>
            <person name="Lipzen A."/>
            <person name="Lutzoni F."/>
            <person name="Magnuson J."/>
            <person name="Mondo S."/>
            <person name="Nolan M."/>
            <person name="Ohm R."/>
            <person name="Pangilinan J."/>
            <person name="Park H.-J."/>
            <person name="Ramirez L."/>
            <person name="Alfaro M."/>
            <person name="Sun H."/>
            <person name="Tritt A."/>
            <person name="Yoshinaga Y."/>
            <person name="Zwiers L.-H."/>
            <person name="Turgeon B."/>
            <person name="Goodwin S."/>
            <person name="Spatafora J."/>
            <person name="Crous P."/>
            <person name="Grigoriev I."/>
        </authorList>
    </citation>
    <scope>NUCLEOTIDE SEQUENCE</scope>
    <source>
        <strain evidence="1">CBS 473.64</strain>
    </source>
</reference>
<dbReference type="AlphaFoldDB" id="A0A6A6RYW7"/>